<gene>
    <name evidence="1" type="ORF">NEZAVI_LOCUS13831</name>
</gene>
<evidence type="ECO:0000313" key="2">
    <source>
        <dbReference type="Proteomes" id="UP001152798"/>
    </source>
</evidence>
<organism evidence="1 2">
    <name type="scientific">Nezara viridula</name>
    <name type="common">Southern green stink bug</name>
    <name type="synonym">Cimex viridulus</name>
    <dbReference type="NCBI Taxonomy" id="85310"/>
    <lineage>
        <taxon>Eukaryota</taxon>
        <taxon>Metazoa</taxon>
        <taxon>Ecdysozoa</taxon>
        <taxon>Arthropoda</taxon>
        <taxon>Hexapoda</taxon>
        <taxon>Insecta</taxon>
        <taxon>Pterygota</taxon>
        <taxon>Neoptera</taxon>
        <taxon>Paraneoptera</taxon>
        <taxon>Hemiptera</taxon>
        <taxon>Heteroptera</taxon>
        <taxon>Panheteroptera</taxon>
        <taxon>Pentatomomorpha</taxon>
        <taxon>Pentatomoidea</taxon>
        <taxon>Pentatomidae</taxon>
        <taxon>Pentatominae</taxon>
        <taxon>Nezara</taxon>
    </lineage>
</organism>
<dbReference type="Proteomes" id="UP001152798">
    <property type="component" value="Chromosome 6"/>
</dbReference>
<dbReference type="EMBL" id="OV725082">
    <property type="protein sequence ID" value="CAH1405673.1"/>
    <property type="molecule type" value="Genomic_DNA"/>
</dbReference>
<name>A0A9P0HMW0_NEZVI</name>
<reference evidence="1" key="1">
    <citation type="submission" date="2022-01" db="EMBL/GenBank/DDBJ databases">
        <authorList>
            <person name="King R."/>
        </authorList>
    </citation>
    <scope>NUCLEOTIDE SEQUENCE</scope>
</reference>
<protein>
    <submittedName>
        <fullName evidence="1">Uncharacterized protein</fullName>
    </submittedName>
</protein>
<evidence type="ECO:0000313" key="1">
    <source>
        <dbReference type="EMBL" id="CAH1405673.1"/>
    </source>
</evidence>
<keyword evidence="2" id="KW-1185">Reference proteome</keyword>
<proteinExistence type="predicted"/>
<accession>A0A9P0HMW0</accession>
<dbReference type="OrthoDB" id="10379154at2759"/>
<sequence length="225" mass="25850">MANGLLITPAHVEAVLKCDTISDFHNHLKEKNAFVPSNTIKLKETEPKVIKQKVTIKNNIEFKNFVKQKLISETRVLRDPRLPLIKKLNANRAICSKPAILSGSLITEKGKITDDVLNSKTTSDPEKPESSVMKRLSEIEHGRRGEEEITYQKIEEIAKSMMKKSLKRSVVEKYGSVLDDPLETMRMMRLLRLKKKPFYNNVPIFAHFKEIANFEKELLDQGIFF</sequence>
<dbReference type="AlphaFoldDB" id="A0A9P0HMW0"/>